<organism evidence="3 4">
    <name type="scientific">Microbacterium mcarthurae</name>
    <dbReference type="NCBI Taxonomy" id="3035918"/>
    <lineage>
        <taxon>Bacteria</taxon>
        <taxon>Bacillati</taxon>
        <taxon>Actinomycetota</taxon>
        <taxon>Actinomycetes</taxon>
        <taxon>Micrococcales</taxon>
        <taxon>Microbacteriaceae</taxon>
        <taxon>Microbacterium</taxon>
    </lineage>
</organism>
<evidence type="ECO:0000313" key="3">
    <source>
        <dbReference type="EMBL" id="MFM2720878.1"/>
    </source>
</evidence>
<dbReference type="Proteomes" id="UP001630303">
    <property type="component" value="Unassembled WGS sequence"/>
</dbReference>
<dbReference type="PROSITE" id="PS50850">
    <property type="entry name" value="MFS"/>
    <property type="match status" value="1"/>
</dbReference>
<gene>
    <name evidence="3" type="ORF">P5G46_10220</name>
</gene>
<dbReference type="RefSeq" id="WP_408905648.1">
    <property type="nucleotide sequence ID" value="NZ_JAROCE010000003.1"/>
</dbReference>
<protein>
    <recommendedName>
        <fullName evidence="2">Major facilitator superfamily (MFS) profile domain-containing protein</fullName>
    </recommendedName>
</protein>
<evidence type="ECO:0000256" key="1">
    <source>
        <dbReference type="SAM" id="Phobius"/>
    </source>
</evidence>
<accession>A0ABW9GLF8</accession>
<reference evidence="3 4" key="1">
    <citation type="submission" date="2023-03" db="EMBL/GenBank/DDBJ databases">
        <title>MT1 and MT2 Draft Genomes of Novel Species.</title>
        <authorList>
            <person name="Venkateswaran K."/>
        </authorList>
    </citation>
    <scope>NUCLEOTIDE SEQUENCE [LARGE SCALE GENOMIC DNA]</scope>
    <source>
        <strain evidence="3 4">IF8SW-P5</strain>
    </source>
</reference>
<keyword evidence="1" id="KW-1133">Transmembrane helix</keyword>
<comment type="caution">
    <text evidence="3">The sequence shown here is derived from an EMBL/GenBank/DDBJ whole genome shotgun (WGS) entry which is preliminary data.</text>
</comment>
<sequence length="90" mass="8938">MRAHTSVIFRLVLGLALLAAGVAVAIAVGTRIVAAAVRADALGLDGTPELPSVLLASGGGVLGLVGFLIAATNYVRWRIASREAAAAASS</sequence>
<evidence type="ECO:0000259" key="2">
    <source>
        <dbReference type="PROSITE" id="PS50850"/>
    </source>
</evidence>
<keyword evidence="1" id="KW-0472">Membrane</keyword>
<evidence type="ECO:0000313" key="4">
    <source>
        <dbReference type="Proteomes" id="UP001630303"/>
    </source>
</evidence>
<feature type="domain" description="Major facilitator superfamily (MFS) profile" evidence="2">
    <location>
        <begin position="1"/>
        <end position="90"/>
    </location>
</feature>
<feature type="transmembrane region" description="Helical" evidence="1">
    <location>
        <begin position="55"/>
        <end position="75"/>
    </location>
</feature>
<keyword evidence="1" id="KW-0812">Transmembrane</keyword>
<proteinExistence type="predicted"/>
<dbReference type="EMBL" id="JAROCE010000003">
    <property type="protein sequence ID" value="MFM2720878.1"/>
    <property type="molecule type" value="Genomic_DNA"/>
</dbReference>
<name>A0ABW9GLF8_9MICO</name>
<keyword evidence="4" id="KW-1185">Reference proteome</keyword>
<dbReference type="InterPro" id="IPR020846">
    <property type="entry name" value="MFS_dom"/>
</dbReference>